<dbReference type="GO" id="GO:0005886">
    <property type="term" value="C:plasma membrane"/>
    <property type="evidence" value="ECO:0007669"/>
    <property type="project" value="UniProtKB-SubCell"/>
</dbReference>
<dbReference type="PANTHER" id="PTHR30606">
    <property type="entry name" value="LIPID A BIOSYNTHESIS LAUROYL ACYLTRANSFERASE"/>
    <property type="match status" value="1"/>
</dbReference>
<sequence>MLVTLFRLLSTLPLLFLHAIGTLGGWLVYLASASYRGKLKDNLFRAGYPAALPQAISESGKSMFELPFIWCAAPQRVLRTATIENWELAQAALDAKTGVIFLTPHLGCFEIIAQAIATKTPLTALYRPPRKAALKPLIEGARGRHNLLLAPANLAGVRTLFKALKKGQAIGLLPDQVPQNGEGIWADFFGRPAYTMTLPAKLQQMSGAPIILSYAERLPFGRGYVIRFVPFDETPGHTPEQRTLAINLAMEKLIARCPAQYIWSYNRYKTPPGVEAPPAVSNPAAPEQQA</sequence>
<keyword evidence="6 8" id="KW-0012">Acyltransferase</keyword>
<protein>
    <submittedName>
        <fullName evidence="8">Lipid A biosynthesis lauroyl acyltransferase</fullName>
        <ecNumber evidence="8">2.3.1.-</ecNumber>
    </submittedName>
</protein>
<name>G0AE04_COLFT</name>
<feature type="transmembrane region" description="Helical" evidence="7">
    <location>
        <begin position="12"/>
        <end position="31"/>
    </location>
</feature>
<dbReference type="eggNOG" id="COG1560">
    <property type="taxonomic scope" value="Bacteria"/>
</dbReference>
<evidence type="ECO:0000256" key="3">
    <source>
        <dbReference type="ARBA" id="ARBA00022519"/>
    </source>
</evidence>
<dbReference type="PANTHER" id="PTHR30606:SF10">
    <property type="entry name" value="PHOSPHATIDYLINOSITOL MANNOSIDE ACYLTRANSFERASE"/>
    <property type="match status" value="1"/>
</dbReference>
<reference evidence="8 9" key="1">
    <citation type="journal article" date="2004" name="Environ. Microbiol.">
        <title>Phylogeny-function analysis of (meta)genomic libraries: screening for expression of ribosomal RNA genes by large-insert library fluorescent in situ hybridization (LIL-FISH).</title>
        <authorList>
            <person name="Leveau J.H."/>
            <person name="Gerards S."/>
            <person name="de Boer W."/>
            <person name="van Veen J.A."/>
        </authorList>
    </citation>
    <scope>NUCLEOTIDE SEQUENCE [LARGE SCALE GENOMIC DNA]</scope>
    <source>
        <strain evidence="8 9">Ter331</strain>
    </source>
</reference>
<dbReference type="PIRSF" id="PIRSF026649">
    <property type="entry name" value="MsbB"/>
    <property type="match status" value="1"/>
</dbReference>
<keyword evidence="9" id="KW-1185">Reference proteome</keyword>
<dbReference type="CDD" id="cd07984">
    <property type="entry name" value="LPLAT_LABLAT-like"/>
    <property type="match status" value="1"/>
</dbReference>
<organism evidence="8 9">
    <name type="scientific">Collimonas fungivorans (strain Ter331)</name>
    <dbReference type="NCBI Taxonomy" id="1005048"/>
    <lineage>
        <taxon>Bacteria</taxon>
        <taxon>Pseudomonadati</taxon>
        <taxon>Pseudomonadota</taxon>
        <taxon>Betaproteobacteria</taxon>
        <taxon>Burkholderiales</taxon>
        <taxon>Oxalobacteraceae</taxon>
        <taxon>Collimonas</taxon>
    </lineage>
</organism>
<keyword evidence="4 8" id="KW-0808">Transferase</keyword>
<accession>G0AE04</accession>
<evidence type="ECO:0000256" key="7">
    <source>
        <dbReference type="SAM" id="Phobius"/>
    </source>
</evidence>
<dbReference type="KEGG" id="cfu:CFU_4031"/>
<gene>
    <name evidence="8" type="ordered locus">CFU_4031</name>
</gene>
<keyword evidence="7" id="KW-1133">Transmembrane helix</keyword>
<dbReference type="GO" id="GO:0016746">
    <property type="term" value="F:acyltransferase activity"/>
    <property type="evidence" value="ECO:0007669"/>
    <property type="project" value="UniProtKB-KW"/>
</dbReference>
<reference evidence="8 9" key="4">
    <citation type="journal article" date="2010" name="Environ. Microbiol.">
        <title>The bacterial genus Collimonas: mycophagy, weathering and other adaptive solutions to life in oligotrophic soil environments.</title>
        <authorList>
            <person name="Leveau J.H."/>
            <person name="Uroz S."/>
            <person name="de Boer W."/>
        </authorList>
    </citation>
    <scope>NUCLEOTIDE SEQUENCE [LARGE SCALE GENOMIC DNA]</scope>
    <source>
        <strain evidence="8 9">Ter331</strain>
    </source>
</reference>
<evidence type="ECO:0000256" key="5">
    <source>
        <dbReference type="ARBA" id="ARBA00023136"/>
    </source>
</evidence>
<dbReference type="NCBIfam" id="NF006487">
    <property type="entry name" value="PRK08905.1"/>
    <property type="match status" value="1"/>
</dbReference>
<dbReference type="HOGENOM" id="CLU_049421_0_0_4"/>
<keyword evidence="2" id="KW-1003">Cell membrane</keyword>
<evidence type="ECO:0000256" key="1">
    <source>
        <dbReference type="ARBA" id="ARBA00004533"/>
    </source>
</evidence>
<keyword evidence="5 7" id="KW-0472">Membrane</keyword>
<dbReference type="AlphaFoldDB" id="G0AE04"/>
<evidence type="ECO:0000313" key="9">
    <source>
        <dbReference type="Proteomes" id="UP000008392"/>
    </source>
</evidence>
<dbReference type="EMBL" id="CP002745">
    <property type="protein sequence ID" value="AEK63853.1"/>
    <property type="molecule type" value="Genomic_DNA"/>
</dbReference>
<dbReference type="STRING" id="1005048.CFU_4031"/>
<dbReference type="EC" id="2.3.1.-" evidence="8"/>
<comment type="subcellular location">
    <subcellularLocation>
        <location evidence="1">Cell inner membrane</location>
    </subcellularLocation>
</comment>
<proteinExistence type="predicted"/>
<keyword evidence="7" id="KW-0812">Transmembrane</keyword>
<reference evidence="8 9" key="5">
    <citation type="journal article" date="2011" name="ISME J.">
        <title>Dual transcriptional profiling of a bacterial/fungal confrontation: Collimonas fungivorans versus Aspergillus niger.</title>
        <authorList>
            <person name="Mela F."/>
            <person name="Fritsche K."/>
            <person name="de Boer W."/>
            <person name="van Veen J.A."/>
            <person name="de Graaff L.H."/>
            <person name="van den Berg M."/>
            <person name="Leveau J.H."/>
        </authorList>
    </citation>
    <scope>NUCLEOTIDE SEQUENCE [LARGE SCALE GENOMIC DNA]</scope>
    <source>
        <strain evidence="8 9">Ter331</strain>
    </source>
</reference>
<evidence type="ECO:0000256" key="4">
    <source>
        <dbReference type="ARBA" id="ARBA00022679"/>
    </source>
</evidence>
<reference evidence="8 9" key="3">
    <citation type="journal article" date="2008" name="FEMS Microbiol. Ecol.">
        <title>Identification and characterization of genes underlying chitinolysis in Collimonas fungivorans Ter331.</title>
        <authorList>
            <person name="Fritsche K."/>
            <person name="de Boer W."/>
            <person name="Gerards S."/>
            <person name="van den Berg M."/>
            <person name="van Veen J.A."/>
            <person name="Leveau J.H."/>
        </authorList>
    </citation>
    <scope>NUCLEOTIDE SEQUENCE [LARGE SCALE GENOMIC DNA]</scope>
    <source>
        <strain evidence="8 9">Ter331</strain>
    </source>
</reference>
<evidence type="ECO:0000313" key="8">
    <source>
        <dbReference type="EMBL" id="AEK63853.1"/>
    </source>
</evidence>
<dbReference type="RefSeq" id="WP_014008005.1">
    <property type="nucleotide sequence ID" value="NC_015856.1"/>
</dbReference>
<reference evidence="9" key="6">
    <citation type="submission" date="2011-05" db="EMBL/GenBank/DDBJ databases">
        <title>Complete sequence of Collimonas fungivorans Ter331.</title>
        <authorList>
            <person name="Leveau J.H."/>
        </authorList>
    </citation>
    <scope>NUCLEOTIDE SEQUENCE [LARGE SCALE GENOMIC DNA]</scope>
    <source>
        <strain evidence="9">Ter331</strain>
    </source>
</reference>
<reference evidence="8 9" key="2">
    <citation type="journal article" date="2006" name="J. Microbiol. Methods">
        <title>Genomic flank-sequencing of plasposon insertion sites for rapid identification of functional genes.</title>
        <authorList>
            <person name="Leveau J.H."/>
            <person name="Gerards S."/>
            <person name="Fritsche K."/>
            <person name="Zondag G."/>
            <person name="van Veen J.A."/>
        </authorList>
    </citation>
    <scope>NUCLEOTIDE SEQUENCE [LARGE SCALE GENOMIC DNA]</scope>
    <source>
        <strain evidence="8 9">Ter331</strain>
    </source>
</reference>
<dbReference type="InterPro" id="IPR004960">
    <property type="entry name" value="LipA_acyltrans"/>
</dbReference>
<keyword evidence="3" id="KW-0997">Cell inner membrane</keyword>
<dbReference type="Pfam" id="PF03279">
    <property type="entry name" value="Lip_A_acyltrans"/>
    <property type="match status" value="1"/>
</dbReference>
<dbReference type="GO" id="GO:0009247">
    <property type="term" value="P:glycolipid biosynthetic process"/>
    <property type="evidence" value="ECO:0007669"/>
    <property type="project" value="UniProtKB-ARBA"/>
</dbReference>
<dbReference type="Proteomes" id="UP000008392">
    <property type="component" value="Chromosome"/>
</dbReference>
<evidence type="ECO:0000256" key="2">
    <source>
        <dbReference type="ARBA" id="ARBA00022475"/>
    </source>
</evidence>
<evidence type="ECO:0000256" key="6">
    <source>
        <dbReference type="ARBA" id="ARBA00023315"/>
    </source>
</evidence>